<keyword evidence="2" id="KW-1185">Reference proteome</keyword>
<dbReference type="SUPFAM" id="SSF52317">
    <property type="entry name" value="Class I glutamine amidotransferase-like"/>
    <property type="match status" value="1"/>
</dbReference>
<dbReference type="OrthoDB" id="9792284at2"/>
<organism evidence="1 2">
    <name type="scientific">Pedobacter yonginense</name>
    <dbReference type="NCBI Taxonomy" id="651869"/>
    <lineage>
        <taxon>Bacteria</taxon>
        <taxon>Pseudomonadati</taxon>
        <taxon>Bacteroidota</taxon>
        <taxon>Sphingobacteriia</taxon>
        <taxon>Sphingobacteriales</taxon>
        <taxon>Sphingobacteriaceae</taxon>
        <taxon>Pedobacter</taxon>
    </lineage>
</organism>
<gene>
    <name evidence="1" type="ORF">DHW03_15060</name>
</gene>
<dbReference type="Gene3D" id="3.40.50.880">
    <property type="match status" value="1"/>
</dbReference>
<evidence type="ECO:0000313" key="2">
    <source>
        <dbReference type="Proteomes" id="UP000245379"/>
    </source>
</evidence>
<dbReference type="AlphaFoldDB" id="A0A317EI80"/>
<dbReference type="InterPro" id="IPR029062">
    <property type="entry name" value="Class_I_gatase-like"/>
</dbReference>
<sequence>MINKRVARKGFLDHSEHTSNALFYLQNFAVNYSGSNNYKDELAVTDNNIITANGIAPIEFPREIFKTLKLYDKIEIEKWFQLFKHGIWTE</sequence>
<dbReference type="Proteomes" id="UP000245379">
    <property type="component" value="Unassembled WGS sequence"/>
</dbReference>
<dbReference type="RefSeq" id="WP_109926680.1">
    <property type="nucleotide sequence ID" value="NZ_QGNZ01000004.1"/>
</dbReference>
<proteinExistence type="predicted"/>
<evidence type="ECO:0000313" key="1">
    <source>
        <dbReference type="EMBL" id="PWS26115.1"/>
    </source>
</evidence>
<protein>
    <submittedName>
        <fullName evidence="1">Uncharacterized protein</fullName>
    </submittedName>
</protein>
<name>A0A317EI80_9SPHI</name>
<reference evidence="1 2" key="1">
    <citation type="submission" date="2018-05" db="EMBL/GenBank/DDBJ databases">
        <title>Pedobacter paludis sp. nov., isolated from wetland soil.</title>
        <authorList>
            <person name="Zhang Y."/>
            <person name="Wang G."/>
        </authorList>
    </citation>
    <scope>NUCLEOTIDE SEQUENCE [LARGE SCALE GENOMIC DNA]</scope>
    <source>
        <strain evidence="1 2">KCTC22721</strain>
    </source>
</reference>
<dbReference type="EMBL" id="QGNZ01000004">
    <property type="protein sequence ID" value="PWS26115.1"/>
    <property type="molecule type" value="Genomic_DNA"/>
</dbReference>
<accession>A0A317EI80</accession>
<comment type="caution">
    <text evidence="1">The sequence shown here is derived from an EMBL/GenBank/DDBJ whole genome shotgun (WGS) entry which is preliminary data.</text>
</comment>